<reference evidence="2" key="2">
    <citation type="submission" date="2015-01" db="EMBL/GenBank/DDBJ databases">
        <title>Evolutionary Origins and Diversification of the Mycorrhizal Mutualists.</title>
        <authorList>
            <consortium name="DOE Joint Genome Institute"/>
            <consortium name="Mycorrhizal Genomics Consortium"/>
            <person name="Kohler A."/>
            <person name="Kuo A."/>
            <person name="Nagy L.G."/>
            <person name="Floudas D."/>
            <person name="Copeland A."/>
            <person name="Barry K.W."/>
            <person name="Cichocki N."/>
            <person name="Veneault-Fourrey C."/>
            <person name="LaButti K."/>
            <person name="Lindquist E.A."/>
            <person name="Lipzen A."/>
            <person name="Lundell T."/>
            <person name="Morin E."/>
            <person name="Murat C."/>
            <person name="Riley R."/>
            <person name="Ohm R."/>
            <person name="Sun H."/>
            <person name="Tunlid A."/>
            <person name="Henrissat B."/>
            <person name="Grigoriev I.V."/>
            <person name="Hibbett D.S."/>
            <person name="Martin F."/>
        </authorList>
    </citation>
    <scope>NUCLEOTIDE SEQUENCE [LARGE SCALE GENOMIC DNA]</scope>
    <source>
        <strain evidence="2">h7</strain>
    </source>
</reference>
<gene>
    <name evidence="1" type="ORF">M413DRAFT_25683</name>
</gene>
<evidence type="ECO:0000313" key="2">
    <source>
        <dbReference type="Proteomes" id="UP000053424"/>
    </source>
</evidence>
<protein>
    <submittedName>
        <fullName evidence="1">Uncharacterized protein</fullName>
    </submittedName>
</protein>
<accession>A0A0C3CKE0</accession>
<dbReference type="AlphaFoldDB" id="A0A0C3CKE0"/>
<proteinExistence type="predicted"/>
<reference evidence="1 2" key="1">
    <citation type="submission" date="2014-04" db="EMBL/GenBank/DDBJ databases">
        <authorList>
            <consortium name="DOE Joint Genome Institute"/>
            <person name="Kuo A."/>
            <person name="Gay G."/>
            <person name="Dore J."/>
            <person name="Kohler A."/>
            <person name="Nagy L.G."/>
            <person name="Floudas D."/>
            <person name="Copeland A."/>
            <person name="Barry K.W."/>
            <person name="Cichocki N."/>
            <person name="Veneault-Fourrey C."/>
            <person name="LaButti K."/>
            <person name="Lindquist E.A."/>
            <person name="Lipzen A."/>
            <person name="Lundell T."/>
            <person name="Morin E."/>
            <person name="Murat C."/>
            <person name="Sun H."/>
            <person name="Tunlid A."/>
            <person name="Henrissat B."/>
            <person name="Grigoriev I.V."/>
            <person name="Hibbett D.S."/>
            <person name="Martin F."/>
            <person name="Nordberg H.P."/>
            <person name="Cantor M.N."/>
            <person name="Hua S.X."/>
        </authorList>
    </citation>
    <scope>NUCLEOTIDE SEQUENCE [LARGE SCALE GENOMIC DNA]</scope>
    <source>
        <strain evidence="2">h7</strain>
    </source>
</reference>
<dbReference type="Proteomes" id="UP000053424">
    <property type="component" value="Unassembled WGS sequence"/>
</dbReference>
<dbReference type="EMBL" id="KN831774">
    <property type="protein sequence ID" value="KIM44251.1"/>
    <property type="molecule type" value="Genomic_DNA"/>
</dbReference>
<keyword evidence="2" id="KW-1185">Reference proteome</keyword>
<dbReference type="OrthoDB" id="3018182at2759"/>
<evidence type="ECO:0000313" key="1">
    <source>
        <dbReference type="EMBL" id="KIM44251.1"/>
    </source>
</evidence>
<sequence length="450" mass="51442">MRLPYDVLWYMFGFILSDDVSRSPTTISHLCRSWRLAALQTPFLWSHITMVLGHDMNQKNELAQSRFERADNHPIDLTIRARRHFSDAEKSQLILPNAHRLRRLTIESFLGQFSLPLLWDAFPRRMPLLDEFYGLSMPETRVHMIRKPAARFSDSEEFSSLIPFGLKDLNPHRLSFVTCDVYCPKNLTTIVLAPTGLFLQPTLSDIHRILSGTASTLQHFEYEGPTPYLCSDTKYKPIEFPDLYSISIGYSDDVVPFLCFFKAPGLKRLDLLSFKHSPTTPIIPRTYGQQIPTNPKKLLRVISQWKSLHHLGLFAIGELPANATLQYIQCLDSLEYLVLYHAHSFAKVLCSQGSNKSSILLPNLKNLLYTAAGYESQLLSFLKARNSHNLGPLECLVVDIDPKFLDARAGRLSVEDLDVLRTGSRFLKLFTCQSYVSVEPQQWFWGETSV</sequence>
<name>A0A0C3CKE0_HEBCY</name>
<dbReference type="HOGENOM" id="CLU_531169_0_0_1"/>
<organism evidence="1 2">
    <name type="scientific">Hebeloma cylindrosporum</name>
    <dbReference type="NCBI Taxonomy" id="76867"/>
    <lineage>
        <taxon>Eukaryota</taxon>
        <taxon>Fungi</taxon>
        <taxon>Dikarya</taxon>
        <taxon>Basidiomycota</taxon>
        <taxon>Agaricomycotina</taxon>
        <taxon>Agaricomycetes</taxon>
        <taxon>Agaricomycetidae</taxon>
        <taxon>Agaricales</taxon>
        <taxon>Agaricineae</taxon>
        <taxon>Hymenogastraceae</taxon>
        <taxon>Hebeloma</taxon>
    </lineage>
</organism>